<evidence type="ECO:0000259" key="1">
    <source>
        <dbReference type="PROSITE" id="PS51833"/>
    </source>
</evidence>
<dbReference type="Gene3D" id="1.10.3210.10">
    <property type="entry name" value="Hypothetical protein af1432"/>
    <property type="match status" value="1"/>
</dbReference>
<dbReference type="Proteomes" id="UP001589813">
    <property type="component" value="Unassembled WGS sequence"/>
</dbReference>
<organism evidence="2 3">
    <name type="scientific">Rheinheimera tilapiae</name>
    <dbReference type="NCBI Taxonomy" id="875043"/>
    <lineage>
        <taxon>Bacteria</taxon>
        <taxon>Pseudomonadati</taxon>
        <taxon>Pseudomonadota</taxon>
        <taxon>Gammaproteobacteria</taxon>
        <taxon>Chromatiales</taxon>
        <taxon>Chromatiaceae</taxon>
        <taxon>Rheinheimera</taxon>
    </lineage>
</organism>
<dbReference type="InterPro" id="IPR052340">
    <property type="entry name" value="RNase_Y/CdgJ"/>
</dbReference>
<dbReference type="EMBL" id="JBHLXP010000003">
    <property type="protein sequence ID" value="MFC0049006.1"/>
    <property type="molecule type" value="Genomic_DNA"/>
</dbReference>
<keyword evidence="3" id="KW-1185">Reference proteome</keyword>
<feature type="domain" description="HDOD" evidence="1">
    <location>
        <begin position="102"/>
        <end position="316"/>
    </location>
</feature>
<reference evidence="2 3" key="1">
    <citation type="submission" date="2024-09" db="EMBL/GenBank/DDBJ databases">
        <authorList>
            <person name="Sun Q."/>
            <person name="Mori K."/>
        </authorList>
    </citation>
    <scope>NUCLEOTIDE SEQUENCE [LARGE SCALE GENOMIC DNA]</scope>
    <source>
        <strain evidence="2 3">KCTC 23315</strain>
    </source>
</reference>
<proteinExistence type="predicted"/>
<dbReference type="PROSITE" id="PS51833">
    <property type="entry name" value="HDOD"/>
    <property type="match status" value="1"/>
</dbReference>
<comment type="caution">
    <text evidence="2">The sequence shown here is derived from an EMBL/GenBank/DDBJ whole genome shotgun (WGS) entry which is preliminary data.</text>
</comment>
<dbReference type="PANTHER" id="PTHR33525">
    <property type="match status" value="1"/>
</dbReference>
<accession>A0ABV6BDS0</accession>
<gene>
    <name evidence="2" type="ORF">ACFFJP_11985</name>
</gene>
<name>A0ABV6BDS0_9GAMM</name>
<dbReference type="RefSeq" id="WP_377244080.1">
    <property type="nucleotide sequence ID" value="NZ_JBHLXP010000003.1"/>
</dbReference>
<dbReference type="InterPro" id="IPR013976">
    <property type="entry name" value="HDOD"/>
</dbReference>
<dbReference type="SUPFAM" id="SSF109604">
    <property type="entry name" value="HD-domain/PDEase-like"/>
    <property type="match status" value="1"/>
</dbReference>
<sequence length="381" mass="42784">MSSIAQVQQQRFFDCILEIKPDQTRYGYKRQAQKAANAAAQPQQASAGRTLLDIEQQAAFNRQAGAIAKQQFVEFTQAHLHDQVAEELFLKLGKYDTIASTVFNLADGFPAVLDVLSARALTLSQLENLISPVDWLKEDLLKLVNQPQYRNKTPSGNFIKEIKPALGLLGLEAMQQILPVFALKRSLPHATDPFTGFKGQIWQYSIAVALAAQRLAEETGENPFVAYCAGLFHSLGYLVVARTYLRTYQQVKQAAMLKSRDARDTELTDALDSLDADASFLNSCFQEFSANISADLVAKWGLKRVPLSQVLDQFAEGVGYSGASRLTQIVHQAVYFVQAQTLRKYKLLTDAEELQWMQEVQIRPEHRQLLQQTRLDRLDID</sequence>
<dbReference type="Pfam" id="PF08668">
    <property type="entry name" value="HDOD"/>
    <property type="match status" value="1"/>
</dbReference>
<dbReference type="PANTHER" id="PTHR33525:SF6">
    <property type="entry name" value="HDOD DOMAIN-CONTAINING PROTEIN"/>
    <property type="match status" value="1"/>
</dbReference>
<evidence type="ECO:0000313" key="3">
    <source>
        <dbReference type="Proteomes" id="UP001589813"/>
    </source>
</evidence>
<protein>
    <submittedName>
        <fullName evidence="2">HDOD domain-containing protein</fullName>
    </submittedName>
</protein>
<evidence type="ECO:0000313" key="2">
    <source>
        <dbReference type="EMBL" id="MFC0049006.1"/>
    </source>
</evidence>